<evidence type="ECO:0000256" key="2">
    <source>
        <dbReference type="ARBA" id="ARBA00023015"/>
    </source>
</evidence>
<name>A0AAN0KDG8_9ACTN</name>
<dbReference type="Gene3D" id="1.10.260.40">
    <property type="entry name" value="lambda repressor-like DNA-binding domains"/>
    <property type="match status" value="1"/>
</dbReference>
<dbReference type="InterPro" id="IPR000843">
    <property type="entry name" value="HTH_LacI"/>
</dbReference>
<dbReference type="SMART" id="SM00354">
    <property type="entry name" value="HTH_LACI"/>
    <property type="match status" value="1"/>
</dbReference>
<protein>
    <submittedName>
        <fullName evidence="6">LacI family DNA-binding transcriptional regulator</fullName>
    </submittedName>
</protein>
<dbReference type="Pfam" id="PF00356">
    <property type="entry name" value="LacI"/>
    <property type="match status" value="1"/>
</dbReference>
<dbReference type="RefSeq" id="WP_286265807.1">
    <property type="nucleotide sequence ID" value="NZ_AP028056.1"/>
</dbReference>
<keyword evidence="2" id="KW-0805">Transcription regulation</keyword>
<dbReference type="PROSITE" id="PS50932">
    <property type="entry name" value="HTH_LACI_2"/>
    <property type="match status" value="1"/>
</dbReference>
<evidence type="ECO:0000259" key="5">
    <source>
        <dbReference type="PROSITE" id="PS50932"/>
    </source>
</evidence>
<dbReference type="SUPFAM" id="SSF47413">
    <property type="entry name" value="lambda repressor-like DNA-binding domains"/>
    <property type="match status" value="1"/>
</dbReference>
<sequence length="336" mass="35103">MSRIRLVDVAEHAGVSRATASLVVRDSPLVADATRERVRESMQALGYVYDRSAAALRNSRTGVVGLIAPALSHPYLTQFVTGAQDVLEAEGMLVLAGVTHDDPGQQLRLLTALAERKIDGVVVVPANGSAPEDLGDSPIPLVQLVRRVSGTATDYVAADNASGSYQAATHLLEHGAGHIDFVGGLPHFSSYEPRLAGVIRALAEAGHRPPVVHPCEPARQAAVDAAAAAIADGADALVCYSDEVAFGVLEAAQLAGKRVPDDLLVAAFDDVAEARYSTPSLTSVASSGELAGREAARLLLRRLAEPYAEPERILVPSTLIPRASCGCAAITSQSRN</sequence>
<dbReference type="InterPro" id="IPR046335">
    <property type="entry name" value="LacI/GalR-like_sensor"/>
</dbReference>
<dbReference type="Pfam" id="PF13377">
    <property type="entry name" value="Peripla_BP_3"/>
    <property type="match status" value="1"/>
</dbReference>
<gene>
    <name evidence="6" type="ORF">brsh051_26460</name>
</gene>
<dbReference type="EMBL" id="AP028056">
    <property type="protein sequence ID" value="BEH03365.1"/>
    <property type="molecule type" value="Genomic_DNA"/>
</dbReference>
<evidence type="ECO:0000256" key="1">
    <source>
        <dbReference type="ARBA" id="ARBA00022491"/>
    </source>
</evidence>
<dbReference type="GO" id="GO:0000976">
    <property type="term" value="F:transcription cis-regulatory region binding"/>
    <property type="evidence" value="ECO:0007669"/>
    <property type="project" value="TreeGrafter"/>
</dbReference>
<evidence type="ECO:0000313" key="6">
    <source>
        <dbReference type="EMBL" id="BEH03365.1"/>
    </source>
</evidence>
<keyword evidence="7" id="KW-1185">Reference proteome</keyword>
<keyword evidence="4" id="KW-0804">Transcription</keyword>
<dbReference type="PROSITE" id="PS00356">
    <property type="entry name" value="HTH_LACI_1"/>
    <property type="match status" value="1"/>
</dbReference>
<dbReference type="InterPro" id="IPR010982">
    <property type="entry name" value="Lambda_DNA-bd_dom_sf"/>
</dbReference>
<dbReference type="PANTHER" id="PTHR30146:SF148">
    <property type="entry name" value="HTH-TYPE TRANSCRIPTIONAL REPRESSOR PURR-RELATED"/>
    <property type="match status" value="1"/>
</dbReference>
<dbReference type="PANTHER" id="PTHR30146">
    <property type="entry name" value="LACI-RELATED TRANSCRIPTIONAL REPRESSOR"/>
    <property type="match status" value="1"/>
</dbReference>
<dbReference type="CDD" id="cd01392">
    <property type="entry name" value="HTH_LacI"/>
    <property type="match status" value="1"/>
</dbReference>
<organism evidence="6 7">
    <name type="scientific">Brooklawnia propionicigenes</name>
    <dbReference type="NCBI Taxonomy" id="3041175"/>
    <lineage>
        <taxon>Bacteria</taxon>
        <taxon>Bacillati</taxon>
        <taxon>Actinomycetota</taxon>
        <taxon>Actinomycetes</taxon>
        <taxon>Propionibacteriales</taxon>
        <taxon>Propionibacteriaceae</taxon>
        <taxon>Brooklawnia</taxon>
    </lineage>
</organism>
<dbReference type="Proteomes" id="UP001431656">
    <property type="component" value="Chromosome"/>
</dbReference>
<dbReference type="SUPFAM" id="SSF53822">
    <property type="entry name" value="Periplasmic binding protein-like I"/>
    <property type="match status" value="1"/>
</dbReference>
<dbReference type="GO" id="GO:0003700">
    <property type="term" value="F:DNA-binding transcription factor activity"/>
    <property type="evidence" value="ECO:0007669"/>
    <property type="project" value="TreeGrafter"/>
</dbReference>
<dbReference type="KEGG" id="broo:brsh051_26460"/>
<evidence type="ECO:0000313" key="7">
    <source>
        <dbReference type="Proteomes" id="UP001431656"/>
    </source>
</evidence>
<accession>A0AAN0KDG8</accession>
<evidence type="ECO:0000256" key="4">
    <source>
        <dbReference type="ARBA" id="ARBA00023163"/>
    </source>
</evidence>
<keyword evidence="3 6" id="KW-0238">DNA-binding</keyword>
<keyword evidence="1" id="KW-0678">Repressor</keyword>
<feature type="domain" description="HTH lacI-type" evidence="5">
    <location>
        <begin position="4"/>
        <end position="58"/>
    </location>
</feature>
<dbReference type="AlphaFoldDB" id="A0AAN0KDG8"/>
<evidence type="ECO:0000256" key="3">
    <source>
        <dbReference type="ARBA" id="ARBA00023125"/>
    </source>
</evidence>
<dbReference type="Gene3D" id="3.40.50.2300">
    <property type="match status" value="2"/>
</dbReference>
<dbReference type="InterPro" id="IPR028082">
    <property type="entry name" value="Peripla_BP_I"/>
</dbReference>
<reference evidence="6" key="1">
    <citation type="journal article" date="2024" name="Int. J. Syst. Evol. Microbiol.">
        <title>Brooklawnia propionicigenes sp. nov., a facultatively anaerobic, propionate-producing bacterium isolated from a methanogenic reactor treating waste from cattle farms.</title>
        <authorList>
            <person name="Akita Y."/>
            <person name="Ueki A."/>
            <person name="Tonouchi A."/>
            <person name="Sugawara Y."/>
            <person name="Honma S."/>
            <person name="Kaku N."/>
            <person name="Ueki K."/>
        </authorList>
    </citation>
    <scope>NUCLEOTIDE SEQUENCE</scope>
    <source>
        <strain evidence="6">SH051</strain>
    </source>
</reference>
<proteinExistence type="predicted"/>